<keyword evidence="3" id="KW-1185">Reference proteome</keyword>
<dbReference type="STRING" id="658187.LDG_7489"/>
<protein>
    <recommendedName>
        <fullName evidence="1">AAA+ ATPase domain-containing protein</fullName>
    </recommendedName>
</protein>
<proteinExistence type="predicted"/>
<dbReference type="SUPFAM" id="SSF52540">
    <property type="entry name" value="P-loop containing nucleoside triphosphate hydrolases"/>
    <property type="match status" value="1"/>
</dbReference>
<evidence type="ECO:0000313" key="3">
    <source>
        <dbReference type="Proteomes" id="UP000002770"/>
    </source>
</evidence>
<evidence type="ECO:0000313" key="2">
    <source>
        <dbReference type="EMBL" id="EHL30537.1"/>
    </source>
</evidence>
<dbReference type="Gene3D" id="3.40.50.300">
    <property type="entry name" value="P-loop containing nucleotide triphosphate hydrolases"/>
    <property type="match status" value="1"/>
</dbReference>
<dbReference type="InterPro" id="IPR052026">
    <property type="entry name" value="ExeA_AAA_ATPase_DNA-bind"/>
</dbReference>
<sequence>MYIEANEFYGLTKFFSEVGYYETPMHQKLYNDLKAHIQFGGILAFTGSVGSGKTTLLNRIQNELVEKQQVIVSQSLSTEKRALTIQTLFLALFYDLSPKEKSIKVPTQNEKRERELIELMKKNKKPVVLFIDEAHDIHGLTLIGLKRLVETVGSKGCKLSIVLAGHPKLGNALSRATMEEIGSRTKTFSIDNAIGSKEKYIIWLINQCLQDKKKYQEIITDEAIQKLATALQTPLQIQDYLTRLVQQGHQLGEKIITPELIEQVLRADLNSLEAQLVRNGYQFKSICELLNATPKETNEFLQGKLNSQRKSEFIQKLRDIAIVI</sequence>
<evidence type="ECO:0000259" key="1">
    <source>
        <dbReference type="SMART" id="SM00382"/>
    </source>
</evidence>
<dbReference type="InParanoid" id="G9EQE2"/>
<dbReference type="HOGENOM" id="CLU_079348_0_0_6"/>
<dbReference type="PANTHER" id="PTHR35894">
    <property type="entry name" value="GENERAL SECRETION PATHWAY PROTEIN A-RELATED"/>
    <property type="match status" value="1"/>
</dbReference>
<reference evidence="2 3" key="1">
    <citation type="journal article" date="2011" name="BMC Genomics">
        <title>Insight into cross-talk between intra-amoebal pathogens.</title>
        <authorList>
            <person name="Gimenez G."/>
            <person name="Bertelli C."/>
            <person name="Moliner C."/>
            <person name="Robert C."/>
            <person name="Raoult D."/>
            <person name="Fournier P.E."/>
            <person name="Greub G."/>
        </authorList>
    </citation>
    <scope>NUCLEOTIDE SEQUENCE [LARGE SCALE GENOMIC DNA]</scope>
    <source>
        <strain evidence="2 3">LLAP12</strain>
    </source>
</reference>
<gene>
    <name evidence="2" type="ORF">LDG_7489</name>
</gene>
<dbReference type="SMART" id="SM00382">
    <property type="entry name" value="AAA"/>
    <property type="match status" value="1"/>
</dbReference>
<dbReference type="PANTHER" id="PTHR35894:SF1">
    <property type="entry name" value="PHOSPHORIBULOKINASE _ URIDINE KINASE FAMILY"/>
    <property type="match status" value="1"/>
</dbReference>
<dbReference type="InterPro" id="IPR027417">
    <property type="entry name" value="P-loop_NTPase"/>
</dbReference>
<dbReference type="eggNOG" id="COG3267">
    <property type="taxonomic scope" value="Bacteria"/>
</dbReference>
<dbReference type="Proteomes" id="UP000002770">
    <property type="component" value="Unassembled WGS sequence"/>
</dbReference>
<dbReference type="EMBL" id="JH413829">
    <property type="protein sequence ID" value="EHL30537.1"/>
    <property type="molecule type" value="Genomic_DNA"/>
</dbReference>
<organism evidence="2 3">
    <name type="scientific">Legionella drancourtii LLAP12</name>
    <dbReference type="NCBI Taxonomy" id="658187"/>
    <lineage>
        <taxon>Bacteria</taxon>
        <taxon>Pseudomonadati</taxon>
        <taxon>Pseudomonadota</taxon>
        <taxon>Gammaproteobacteria</taxon>
        <taxon>Legionellales</taxon>
        <taxon>Legionellaceae</taxon>
        <taxon>Legionella</taxon>
    </lineage>
</organism>
<feature type="domain" description="AAA+ ATPase" evidence="1">
    <location>
        <begin position="39"/>
        <end position="187"/>
    </location>
</feature>
<dbReference type="GO" id="GO:0016887">
    <property type="term" value="F:ATP hydrolysis activity"/>
    <property type="evidence" value="ECO:0007669"/>
    <property type="project" value="InterPro"/>
</dbReference>
<dbReference type="AlphaFoldDB" id="G9EQE2"/>
<dbReference type="OrthoDB" id="9783370at2"/>
<dbReference type="CDD" id="cd00009">
    <property type="entry name" value="AAA"/>
    <property type="match status" value="1"/>
</dbReference>
<name>G9EQE2_9GAMM</name>
<dbReference type="InterPro" id="IPR003593">
    <property type="entry name" value="AAA+_ATPase"/>
</dbReference>
<dbReference type="Pfam" id="PF13401">
    <property type="entry name" value="AAA_22"/>
    <property type="match status" value="1"/>
</dbReference>
<dbReference type="RefSeq" id="WP_006871397.1">
    <property type="nucleotide sequence ID" value="NZ_JH413829.1"/>
</dbReference>
<dbReference type="InterPro" id="IPR049945">
    <property type="entry name" value="AAA_22"/>
</dbReference>
<accession>G9EQE2</accession>